<proteinExistence type="inferred from homology"/>
<evidence type="ECO:0000313" key="7">
    <source>
        <dbReference type="Proteomes" id="UP001501736"/>
    </source>
</evidence>
<protein>
    <submittedName>
        <fullName evidence="6">ATP-binding cassette domain-containing protein</fullName>
    </submittedName>
</protein>
<dbReference type="SMART" id="SM00382">
    <property type="entry name" value="AAA"/>
    <property type="match status" value="1"/>
</dbReference>
<evidence type="ECO:0000313" key="6">
    <source>
        <dbReference type="EMBL" id="GAA3282084.1"/>
    </source>
</evidence>
<feature type="domain" description="ABC transporter" evidence="5">
    <location>
        <begin position="2"/>
        <end position="227"/>
    </location>
</feature>
<sequence>MITAESLTKTYGSTTAVDDVSFTAEPGRVTGFLGPNGAGKSTTMRMAMGLDRPTRGSITVNGRRLVEHRAPLREVGAVLDAGATHPGRTGRQHLQVLAATHGIGRRRVDDVIELTGMESAATKRIAGYSLGMNQRLGIAAALLGDPATLIFDEPVNGLDPEGVRWVRQMVRQLAAEGRTVFISSHLMAEMAQTADHLVVLGRGRVLADMPIQDLIDASGEARVLVRSQDASTLMNALSAQDVTLVARDAETFEVTGLDARTVGRRAQEVGAVLHELTPLQSSLEDSYMKLTDHAVQYRSGAAVADVAPADAAAAAPEGVR</sequence>
<dbReference type="InterPro" id="IPR027417">
    <property type="entry name" value="P-loop_NTPase"/>
</dbReference>
<accession>A0ABP6RBY9</accession>
<dbReference type="RefSeq" id="WP_344718533.1">
    <property type="nucleotide sequence ID" value="NZ_BAAAYG010000003.1"/>
</dbReference>
<dbReference type="Gene3D" id="3.40.50.300">
    <property type="entry name" value="P-loop containing nucleotide triphosphate hydrolases"/>
    <property type="match status" value="1"/>
</dbReference>
<evidence type="ECO:0000256" key="3">
    <source>
        <dbReference type="ARBA" id="ARBA00022741"/>
    </source>
</evidence>
<dbReference type="InterPro" id="IPR003439">
    <property type="entry name" value="ABC_transporter-like_ATP-bd"/>
</dbReference>
<dbReference type="GO" id="GO:0005524">
    <property type="term" value="F:ATP binding"/>
    <property type="evidence" value="ECO:0007669"/>
    <property type="project" value="UniProtKB-KW"/>
</dbReference>
<evidence type="ECO:0000256" key="2">
    <source>
        <dbReference type="ARBA" id="ARBA00022448"/>
    </source>
</evidence>
<name>A0ABP6RBY9_9MICC</name>
<dbReference type="Proteomes" id="UP001501736">
    <property type="component" value="Unassembled WGS sequence"/>
</dbReference>
<organism evidence="6 7">
    <name type="scientific">Nesterenkonia halobia</name>
    <dbReference type="NCBI Taxonomy" id="37922"/>
    <lineage>
        <taxon>Bacteria</taxon>
        <taxon>Bacillati</taxon>
        <taxon>Actinomycetota</taxon>
        <taxon>Actinomycetes</taxon>
        <taxon>Micrococcales</taxon>
        <taxon>Micrococcaceae</taxon>
        <taxon>Nesterenkonia</taxon>
    </lineage>
</organism>
<reference evidence="7" key="1">
    <citation type="journal article" date="2019" name="Int. J. Syst. Evol. Microbiol.">
        <title>The Global Catalogue of Microorganisms (GCM) 10K type strain sequencing project: providing services to taxonomists for standard genome sequencing and annotation.</title>
        <authorList>
            <consortium name="The Broad Institute Genomics Platform"/>
            <consortium name="The Broad Institute Genome Sequencing Center for Infectious Disease"/>
            <person name="Wu L."/>
            <person name="Ma J."/>
        </authorList>
    </citation>
    <scope>NUCLEOTIDE SEQUENCE [LARGE SCALE GENOMIC DNA]</scope>
    <source>
        <strain evidence="7">JCM 11483</strain>
    </source>
</reference>
<evidence type="ECO:0000256" key="1">
    <source>
        <dbReference type="ARBA" id="ARBA00005417"/>
    </source>
</evidence>
<keyword evidence="3" id="KW-0547">Nucleotide-binding</keyword>
<dbReference type="InterPro" id="IPR003593">
    <property type="entry name" value="AAA+_ATPase"/>
</dbReference>
<keyword evidence="2" id="KW-0813">Transport</keyword>
<dbReference type="Pfam" id="PF00005">
    <property type="entry name" value="ABC_tran"/>
    <property type="match status" value="1"/>
</dbReference>
<keyword evidence="7" id="KW-1185">Reference proteome</keyword>
<gene>
    <name evidence="6" type="ORF">GCM10020260_08550</name>
</gene>
<dbReference type="PROSITE" id="PS50893">
    <property type="entry name" value="ABC_TRANSPORTER_2"/>
    <property type="match status" value="1"/>
</dbReference>
<evidence type="ECO:0000256" key="4">
    <source>
        <dbReference type="ARBA" id="ARBA00022840"/>
    </source>
</evidence>
<dbReference type="PANTHER" id="PTHR43335">
    <property type="entry name" value="ABC TRANSPORTER, ATP-BINDING PROTEIN"/>
    <property type="match status" value="1"/>
</dbReference>
<dbReference type="EMBL" id="BAAAYG010000003">
    <property type="protein sequence ID" value="GAA3282084.1"/>
    <property type="molecule type" value="Genomic_DNA"/>
</dbReference>
<evidence type="ECO:0000259" key="5">
    <source>
        <dbReference type="PROSITE" id="PS50893"/>
    </source>
</evidence>
<comment type="caution">
    <text evidence="6">The sequence shown here is derived from an EMBL/GenBank/DDBJ whole genome shotgun (WGS) entry which is preliminary data.</text>
</comment>
<dbReference type="SUPFAM" id="SSF52540">
    <property type="entry name" value="P-loop containing nucleoside triphosphate hydrolases"/>
    <property type="match status" value="1"/>
</dbReference>
<keyword evidence="4 6" id="KW-0067">ATP-binding</keyword>
<dbReference type="PANTHER" id="PTHR43335:SF4">
    <property type="entry name" value="ABC TRANSPORTER, ATP-BINDING PROTEIN"/>
    <property type="match status" value="1"/>
</dbReference>
<comment type="similarity">
    <text evidence="1">Belongs to the ABC transporter superfamily.</text>
</comment>